<reference evidence="2 3" key="1">
    <citation type="journal article" date="2015" name="Genome Biol. Evol.">
        <title>Characterization of Three Mycobacterium spp. with Potential Use in Bioremediation by Genome Sequencing and Comparative Genomics.</title>
        <authorList>
            <person name="Das S."/>
            <person name="Pettersson B.M."/>
            <person name="Behra P.R."/>
            <person name="Ramesh M."/>
            <person name="Dasgupta S."/>
            <person name="Bhattacharya A."/>
            <person name="Kirsebom L.A."/>
        </authorList>
    </citation>
    <scope>NUCLEOTIDE SEQUENCE [LARGE SCALE GENOMIC DNA]</scope>
    <source>
        <strain evidence="2 3">DSM 44075</strain>
    </source>
</reference>
<protein>
    <submittedName>
        <fullName evidence="2">GDSL-like Lipase/Acylhydrolase</fullName>
    </submittedName>
</protein>
<dbReference type="InterPro" id="IPR053140">
    <property type="entry name" value="GDSL_Rv0518-like"/>
</dbReference>
<feature type="domain" description="SGNH hydrolase-type esterase" evidence="1">
    <location>
        <begin position="12"/>
        <end position="185"/>
    </location>
</feature>
<dbReference type="RefSeq" id="WP_048424502.1">
    <property type="nucleotide sequence ID" value="NZ_CALTXN010000007.1"/>
</dbReference>
<dbReference type="InterPro" id="IPR036514">
    <property type="entry name" value="SGNH_hydro_sf"/>
</dbReference>
<dbReference type="InterPro" id="IPR013830">
    <property type="entry name" value="SGNH_hydro"/>
</dbReference>
<name>A0A0J6VRL6_9MYCO</name>
<dbReference type="GO" id="GO:0016787">
    <property type="term" value="F:hydrolase activity"/>
    <property type="evidence" value="ECO:0007669"/>
    <property type="project" value="UniProtKB-KW"/>
</dbReference>
<dbReference type="CDD" id="cd01832">
    <property type="entry name" value="SGNH_hydrolase_like_1"/>
    <property type="match status" value="1"/>
</dbReference>
<organism evidence="2 3">
    <name type="scientific">Mycolicibacterium obuense</name>
    <dbReference type="NCBI Taxonomy" id="1807"/>
    <lineage>
        <taxon>Bacteria</taxon>
        <taxon>Bacillati</taxon>
        <taxon>Actinomycetota</taxon>
        <taxon>Actinomycetes</taxon>
        <taxon>Mycobacteriales</taxon>
        <taxon>Mycobacteriaceae</taxon>
        <taxon>Mycolicibacterium</taxon>
    </lineage>
</organism>
<dbReference type="AlphaFoldDB" id="A0A0J6VRL6"/>
<accession>A0A0J6VRL6</accession>
<comment type="caution">
    <text evidence="2">The sequence shown here is derived from an EMBL/GenBank/DDBJ whole genome shotgun (WGS) entry which is preliminary data.</text>
</comment>
<keyword evidence="2" id="KW-0378">Hydrolase</keyword>
<dbReference type="PANTHER" id="PTHR43784:SF2">
    <property type="entry name" value="GDSL-LIKE LIPASE_ACYLHYDROLASE, PUTATIVE (AFU_ORTHOLOGUE AFUA_2G00820)-RELATED"/>
    <property type="match status" value="1"/>
</dbReference>
<evidence type="ECO:0000313" key="2">
    <source>
        <dbReference type="EMBL" id="KMO72117.1"/>
    </source>
</evidence>
<evidence type="ECO:0000259" key="1">
    <source>
        <dbReference type="Pfam" id="PF13472"/>
    </source>
</evidence>
<gene>
    <name evidence="2" type="ORF">MOBUDSM44075_04134</name>
</gene>
<dbReference type="Pfam" id="PF13472">
    <property type="entry name" value="Lipase_GDSL_2"/>
    <property type="match status" value="1"/>
</dbReference>
<dbReference type="SUPFAM" id="SSF52266">
    <property type="entry name" value="SGNH hydrolase"/>
    <property type="match status" value="1"/>
</dbReference>
<dbReference type="Proteomes" id="UP000036313">
    <property type="component" value="Unassembled WGS sequence"/>
</dbReference>
<dbReference type="PATRIC" id="fig|1807.14.peg.4158"/>
<dbReference type="PANTHER" id="PTHR43784">
    <property type="entry name" value="GDSL-LIKE LIPASE/ACYLHYDROLASE, PUTATIVE (AFU_ORTHOLOGUE AFUA_2G00820)-RELATED"/>
    <property type="match status" value="1"/>
</dbReference>
<dbReference type="EMBL" id="JYNU01000034">
    <property type="protein sequence ID" value="KMO72117.1"/>
    <property type="molecule type" value="Genomic_DNA"/>
</dbReference>
<evidence type="ECO:0000313" key="3">
    <source>
        <dbReference type="Proteomes" id="UP000036313"/>
    </source>
</evidence>
<sequence>MVGHTGYARYVALGDSQTEGLWDGDDAAGLRGFADRLAERLDALFPGLEYANVAVRGNQIRDVADVQLPAALAMDADLITLCIGMNDMTRPGRGFDRALAQLQDVHRSLAASGATVVTTTFPDLARILPIGRVLGARVLAINELIRAAAARHGFALVDLYAAPSMIQPDTWSPDRVHGSPRGHQRFAEAAAEALGLPGSSHAWAVADPTAAPPSLRSRTYSQVLWTQNMLMPWLWNHLQGRPVGGTRGPRRPALAQLVG</sequence>
<dbReference type="Gene3D" id="3.40.50.1110">
    <property type="entry name" value="SGNH hydrolase"/>
    <property type="match status" value="1"/>
</dbReference>
<proteinExistence type="predicted"/>